<organism evidence="3 4">
    <name type="scientific">Vitrella brassicaformis (strain CCMP3155)</name>
    <dbReference type="NCBI Taxonomy" id="1169540"/>
    <lineage>
        <taxon>Eukaryota</taxon>
        <taxon>Sar</taxon>
        <taxon>Alveolata</taxon>
        <taxon>Colpodellida</taxon>
        <taxon>Vitrellaceae</taxon>
        <taxon>Vitrella</taxon>
    </lineage>
</organism>
<dbReference type="Proteomes" id="UP000041254">
    <property type="component" value="Unassembled WGS sequence"/>
</dbReference>
<feature type="region of interest" description="Disordered" evidence="2">
    <location>
        <begin position="158"/>
        <end position="180"/>
    </location>
</feature>
<reference evidence="3 4" key="1">
    <citation type="submission" date="2014-11" db="EMBL/GenBank/DDBJ databases">
        <authorList>
            <person name="Zhu J."/>
            <person name="Qi W."/>
            <person name="Song R."/>
        </authorList>
    </citation>
    <scope>NUCLEOTIDE SEQUENCE [LARGE SCALE GENOMIC DNA]</scope>
</reference>
<accession>A0A0G4FM14</accession>
<sequence>MSVTKGYPSLWAASTSDLTVYEDHADERPRKASSYHDATTDHGLLSHEMPLSELAVLVGDLRNKYCAHEVHDGGDDRLGFRRDDCRLAAELCGILYERMEEQRRERELAEKQNEELRTLVEDRGSHERRIGLLRSSLAEAETQVGELTAELQVLRASASRRSSEAGSDRKRQEQESDDALRGEVANLAAEVASLKGALARATQKTRRQEAQISTLQEKAELAETREREADKWRKKCDHWRQQCIKLETELASCQQELVDEQRRLHDLQTVLDFTLRKSKRDKAEYEQAIAAMQAQQQEPVQESDDEETEAGSPEDIVNRKRRFSSIRDELHESMQLEVAEAEAHPVPPLDLQGIKEGPAENGRASVRETEVQSDVGPPPPRHKDHKEEYFRLTVLACKLSSPFMEDLCTVDARPLYEEAQRRSIPFHQWHHWVERALIRHRAQRNGDIMTDQMKETLPRPARRAHDIQPRRQSTDNWLSASLAWLAPLVRESSGPTGAVHQDESSWDRLIPREPHAVVAVPRQGAGHARRKEPLPIFGA</sequence>
<feature type="compositionally biased region" description="Basic and acidic residues" evidence="2">
    <location>
        <begin position="161"/>
        <end position="180"/>
    </location>
</feature>
<proteinExistence type="predicted"/>
<feature type="coiled-coil region" evidence="1">
    <location>
        <begin position="92"/>
        <end position="157"/>
    </location>
</feature>
<dbReference type="InParanoid" id="A0A0G4FM14"/>
<dbReference type="VEuPathDB" id="CryptoDB:Vbra_2231"/>
<evidence type="ECO:0000313" key="4">
    <source>
        <dbReference type="Proteomes" id="UP000041254"/>
    </source>
</evidence>
<dbReference type="AlphaFoldDB" id="A0A0G4FM14"/>
<name>A0A0G4FM14_VITBC</name>
<dbReference type="OMA" id="SHERRIG"/>
<dbReference type="EMBL" id="CDMY01000462">
    <property type="protein sequence ID" value="CEM14984.1"/>
    <property type="molecule type" value="Genomic_DNA"/>
</dbReference>
<keyword evidence="4" id="KW-1185">Reference proteome</keyword>
<evidence type="ECO:0000256" key="1">
    <source>
        <dbReference type="SAM" id="Coils"/>
    </source>
</evidence>
<evidence type="ECO:0000313" key="3">
    <source>
        <dbReference type="EMBL" id="CEM14984.1"/>
    </source>
</evidence>
<evidence type="ECO:0000256" key="2">
    <source>
        <dbReference type="SAM" id="MobiDB-lite"/>
    </source>
</evidence>
<feature type="region of interest" description="Disordered" evidence="2">
    <location>
        <begin position="292"/>
        <end position="320"/>
    </location>
</feature>
<protein>
    <submittedName>
        <fullName evidence="3">Uncharacterized protein</fullName>
    </submittedName>
</protein>
<keyword evidence="1" id="KW-0175">Coiled coil</keyword>
<gene>
    <name evidence="3" type="ORF">Vbra_2231</name>
</gene>
<feature type="region of interest" description="Disordered" evidence="2">
    <location>
        <begin position="343"/>
        <end position="384"/>
    </location>
</feature>